<sequence length="299" mass="33726">MSAGTKIKMKTQIVKSHEELQKQLKKAAIAFAKSDDYHHLRPKYTVESAEYLLRKVGVFSGDNEVILSDTNGGPVTVIELGCGTGLLTLAMVAALRGKENIRYIATDPTKSMSETFEKMLPEVEFVACKAEDLPFPDSSVRAFVAGASFHWFANQKAYEELYRVLEPSGMLGYVSNLPSEKTSADWVKEMYFHLWDSYKRTGAPFEHDYEWREALLASGLFIDYEEDFSLDYHQEVTLEECIQCFTSFGGVASGGSDNQRNFSNELAKILKQHFTDKGVEFPGIQHTTEIYTSRSKKTK</sequence>
<evidence type="ECO:0000259" key="3">
    <source>
        <dbReference type="Pfam" id="PF13649"/>
    </source>
</evidence>
<dbReference type="GeneID" id="116290376"/>
<gene>
    <name evidence="5" type="primary">LOC116290376</name>
</gene>
<dbReference type="InterPro" id="IPR051052">
    <property type="entry name" value="Diverse_substrate_MTase"/>
</dbReference>
<protein>
    <submittedName>
        <fullName evidence="5">Uncharacterized methyltransferase-like C25B8.10 isoform X1</fullName>
    </submittedName>
</protein>
<dbReference type="OrthoDB" id="5946993at2759"/>
<dbReference type="Proteomes" id="UP000515163">
    <property type="component" value="Unplaced"/>
</dbReference>
<dbReference type="RefSeq" id="XP_031553254.1">
    <property type="nucleotide sequence ID" value="XM_031697394.1"/>
</dbReference>
<dbReference type="GO" id="GO:0032259">
    <property type="term" value="P:methylation"/>
    <property type="evidence" value="ECO:0007669"/>
    <property type="project" value="UniProtKB-KW"/>
</dbReference>
<accession>A0A6P8H9Y5</accession>
<name>A0A6P8H9Y5_ACTTE</name>
<dbReference type="CDD" id="cd02440">
    <property type="entry name" value="AdoMet_MTases"/>
    <property type="match status" value="1"/>
</dbReference>
<proteinExistence type="predicted"/>
<organism evidence="4 5">
    <name type="scientific">Actinia tenebrosa</name>
    <name type="common">Australian red waratah sea anemone</name>
    <dbReference type="NCBI Taxonomy" id="6105"/>
    <lineage>
        <taxon>Eukaryota</taxon>
        <taxon>Metazoa</taxon>
        <taxon>Cnidaria</taxon>
        <taxon>Anthozoa</taxon>
        <taxon>Hexacorallia</taxon>
        <taxon>Actiniaria</taxon>
        <taxon>Actiniidae</taxon>
        <taxon>Actinia</taxon>
    </lineage>
</organism>
<dbReference type="AlphaFoldDB" id="A0A6P8H9Y5"/>
<dbReference type="InterPro" id="IPR041698">
    <property type="entry name" value="Methyltransf_25"/>
</dbReference>
<dbReference type="PANTHER" id="PTHR44942:SF4">
    <property type="entry name" value="METHYLTRANSFERASE TYPE 11 DOMAIN-CONTAINING PROTEIN"/>
    <property type="match status" value="1"/>
</dbReference>
<keyword evidence="4" id="KW-1185">Reference proteome</keyword>
<dbReference type="PANTHER" id="PTHR44942">
    <property type="entry name" value="METHYLTRANSF_11 DOMAIN-CONTAINING PROTEIN"/>
    <property type="match status" value="1"/>
</dbReference>
<dbReference type="GO" id="GO:0008168">
    <property type="term" value="F:methyltransferase activity"/>
    <property type="evidence" value="ECO:0007669"/>
    <property type="project" value="UniProtKB-KW"/>
</dbReference>
<keyword evidence="2" id="KW-0808">Transferase</keyword>
<dbReference type="InterPro" id="IPR029063">
    <property type="entry name" value="SAM-dependent_MTases_sf"/>
</dbReference>
<evidence type="ECO:0000313" key="5">
    <source>
        <dbReference type="RefSeq" id="XP_031553254.1"/>
    </source>
</evidence>
<keyword evidence="1" id="KW-0489">Methyltransferase</keyword>
<evidence type="ECO:0000256" key="2">
    <source>
        <dbReference type="ARBA" id="ARBA00022679"/>
    </source>
</evidence>
<dbReference type="SUPFAM" id="SSF53335">
    <property type="entry name" value="S-adenosyl-L-methionine-dependent methyltransferases"/>
    <property type="match status" value="1"/>
</dbReference>
<evidence type="ECO:0000313" key="4">
    <source>
        <dbReference type="Proteomes" id="UP000515163"/>
    </source>
</evidence>
<dbReference type="KEGG" id="aten:116290376"/>
<dbReference type="Gene3D" id="3.40.50.150">
    <property type="entry name" value="Vaccinia Virus protein VP39"/>
    <property type="match status" value="1"/>
</dbReference>
<feature type="domain" description="Methyltransferase" evidence="3">
    <location>
        <begin position="77"/>
        <end position="169"/>
    </location>
</feature>
<reference evidence="5" key="1">
    <citation type="submission" date="2025-08" db="UniProtKB">
        <authorList>
            <consortium name="RefSeq"/>
        </authorList>
    </citation>
    <scope>IDENTIFICATION</scope>
    <source>
        <tissue evidence="5">Tentacle</tissue>
    </source>
</reference>
<dbReference type="Pfam" id="PF13649">
    <property type="entry name" value="Methyltransf_25"/>
    <property type="match status" value="1"/>
</dbReference>
<dbReference type="InParanoid" id="A0A6P8H9Y5"/>
<evidence type="ECO:0000256" key="1">
    <source>
        <dbReference type="ARBA" id="ARBA00022603"/>
    </source>
</evidence>